<evidence type="ECO:0000256" key="16">
    <source>
        <dbReference type="HAMAP-Rule" id="MF_01113"/>
    </source>
</evidence>
<evidence type="ECO:0000313" key="18">
    <source>
        <dbReference type="EMBL" id="MBL3657322.1"/>
    </source>
</evidence>
<dbReference type="NCBIfam" id="NF010731">
    <property type="entry name" value="PRK14133.1"/>
    <property type="match status" value="1"/>
</dbReference>
<dbReference type="Gene3D" id="3.30.1490.100">
    <property type="entry name" value="DNA polymerase, Y-family, little finger domain"/>
    <property type="match status" value="1"/>
</dbReference>
<dbReference type="GO" id="GO:0009432">
    <property type="term" value="P:SOS response"/>
    <property type="evidence" value="ECO:0007669"/>
    <property type="project" value="TreeGrafter"/>
</dbReference>
<dbReference type="InterPro" id="IPR053848">
    <property type="entry name" value="IMS_HHH_1"/>
</dbReference>
<dbReference type="Pfam" id="PF21999">
    <property type="entry name" value="IMS_HHH_1"/>
    <property type="match status" value="1"/>
</dbReference>
<evidence type="ECO:0000256" key="3">
    <source>
        <dbReference type="ARBA" id="ARBA00011245"/>
    </source>
</evidence>
<dbReference type="GO" id="GO:0006261">
    <property type="term" value="P:DNA-templated DNA replication"/>
    <property type="evidence" value="ECO:0007669"/>
    <property type="project" value="UniProtKB-UniRule"/>
</dbReference>
<dbReference type="PANTHER" id="PTHR11076">
    <property type="entry name" value="DNA REPAIR POLYMERASE UMUC / TRANSFERASE FAMILY MEMBER"/>
    <property type="match status" value="1"/>
</dbReference>
<dbReference type="InterPro" id="IPR043128">
    <property type="entry name" value="Rev_trsase/Diguanyl_cyclase"/>
</dbReference>
<dbReference type="FunFam" id="3.30.1490.100:FF:000004">
    <property type="entry name" value="DNA polymerase IV"/>
    <property type="match status" value="1"/>
</dbReference>
<name>A0A937F969_9BACT</name>
<evidence type="ECO:0000259" key="17">
    <source>
        <dbReference type="PROSITE" id="PS50173"/>
    </source>
</evidence>
<reference evidence="18" key="1">
    <citation type="submission" date="2021-01" db="EMBL/GenBank/DDBJ databases">
        <title>Fulvivirga kasyanovii gen. nov., sp nov., a novel member of the phylum Bacteroidetes isolated from seawater in a mussel farm.</title>
        <authorList>
            <person name="Zhao L.-H."/>
            <person name="Wang Z.-J."/>
        </authorList>
    </citation>
    <scope>NUCLEOTIDE SEQUENCE</scope>
    <source>
        <strain evidence="18">2943</strain>
    </source>
</reference>
<comment type="function">
    <text evidence="16">Poorly processive, error-prone DNA polymerase involved in untargeted mutagenesis. Copies undamaged DNA at stalled replication forks, which arise in vivo from mismatched or misaligned primer ends. These misaligned primers can be extended by PolIV. Exhibits no 3'-5' exonuclease (proofreading) activity. May be involved in translesional synthesis, in conjunction with the beta clamp from PolIII.</text>
</comment>
<evidence type="ECO:0000256" key="12">
    <source>
        <dbReference type="ARBA" id="ARBA00022932"/>
    </source>
</evidence>
<comment type="catalytic activity">
    <reaction evidence="15 16">
        <text>DNA(n) + a 2'-deoxyribonucleoside 5'-triphosphate = DNA(n+1) + diphosphate</text>
        <dbReference type="Rhea" id="RHEA:22508"/>
        <dbReference type="Rhea" id="RHEA-COMP:17339"/>
        <dbReference type="Rhea" id="RHEA-COMP:17340"/>
        <dbReference type="ChEBI" id="CHEBI:33019"/>
        <dbReference type="ChEBI" id="CHEBI:61560"/>
        <dbReference type="ChEBI" id="CHEBI:173112"/>
        <dbReference type="EC" id="2.7.7.7"/>
    </reaction>
</comment>
<evidence type="ECO:0000256" key="10">
    <source>
        <dbReference type="ARBA" id="ARBA00022763"/>
    </source>
</evidence>
<evidence type="ECO:0000313" key="19">
    <source>
        <dbReference type="Proteomes" id="UP000659388"/>
    </source>
</evidence>
<keyword evidence="19" id="KW-1185">Reference proteome</keyword>
<dbReference type="Pfam" id="PF00817">
    <property type="entry name" value="IMS"/>
    <property type="match status" value="1"/>
</dbReference>
<comment type="similarity">
    <text evidence="2 16">Belongs to the DNA polymerase type-Y family.</text>
</comment>
<dbReference type="HAMAP" id="MF_01113">
    <property type="entry name" value="DNApol_IV"/>
    <property type="match status" value="1"/>
</dbReference>
<evidence type="ECO:0000256" key="7">
    <source>
        <dbReference type="ARBA" id="ARBA00022695"/>
    </source>
</evidence>
<keyword evidence="10 16" id="KW-0227">DNA damage</keyword>
<evidence type="ECO:0000256" key="14">
    <source>
        <dbReference type="ARBA" id="ARBA00023204"/>
    </source>
</evidence>
<dbReference type="EC" id="2.7.7.7" evidence="16"/>
<dbReference type="GO" id="GO:0003887">
    <property type="term" value="F:DNA-directed DNA polymerase activity"/>
    <property type="evidence" value="ECO:0007669"/>
    <property type="project" value="UniProtKB-UniRule"/>
</dbReference>
<evidence type="ECO:0000256" key="9">
    <source>
        <dbReference type="ARBA" id="ARBA00022723"/>
    </source>
</evidence>
<evidence type="ECO:0000256" key="4">
    <source>
        <dbReference type="ARBA" id="ARBA00022457"/>
    </source>
</evidence>
<comment type="subunit">
    <text evidence="3 16">Monomer.</text>
</comment>
<protein>
    <recommendedName>
        <fullName evidence="16">DNA polymerase IV</fullName>
        <shortName evidence="16">Pol IV</shortName>
        <ecNumber evidence="16">2.7.7.7</ecNumber>
    </recommendedName>
</protein>
<dbReference type="FunFam" id="3.30.70.270:FF:000002">
    <property type="entry name" value="DNA polymerase IV"/>
    <property type="match status" value="1"/>
</dbReference>
<dbReference type="PROSITE" id="PS50173">
    <property type="entry name" value="UMUC"/>
    <property type="match status" value="1"/>
</dbReference>
<evidence type="ECO:0000256" key="2">
    <source>
        <dbReference type="ARBA" id="ARBA00010945"/>
    </source>
</evidence>
<dbReference type="CDD" id="cd03586">
    <property type="entry name" value="PolY_Pol_IV_kappa"/>
    <property type="match status" value="1"/>
</dbReference>
<keyword evidence="4 16" id="KW-0515">Mutator protein</keyword>
<keyword evidence="9 16" id="KW-0479">Metal-binding</keyword>
<dbReference type="PANTHER" id="PTHR11076:SF33">
    <property type="entry name" value="DNA POLYMERASE KAPPA"/>
    <property type="match status" value="1"/>
</dbReference>
<dbReference type="NCBIfam" id="NF002677">
    <property type="entry name" value="PRK02406.1"/>
    <property type="match status" value="1"/>
</dbReference>
<keyword evidence="5 16" id="KW-0963">Cytoplasm</keyword>
<gene>
    <name evidence="16 18" type="primary">dinB</name>
    <name evidence="18" type="ORF">JL102_14340</name>
</gene>
<keyword evidence="12 16" id="KW-0239">DNA-directed DNA polymerase</keyword>
<comment type="cofactor">
    <cofactor evidence="16">
        <name>Mg(2+)</name>
        <dbReference type="ChEBI" id="CHEBI:18420"/>
    </cofactor>
    <text evidence="16">Binds 2 magnesium ions per subunit.</text>
</comment>
<evidence type="ECO:0000256" key="11">
    <source>
        <dbReference type="ARBA" id="ARBA00022842"/>
    </source>
</evidence>
<dbReference type="EMBL" id="JAESIY010000007">
    <property type="protein sequence ID" value="MBL3657322.1"/>
    <property type="molecule type" value="Genomic_DNA"/>
</dbReference>
<feature type="active site" evidence="16">
    <location>
        <position position="103"/>
    </location>
</feature>
<dbReference type="RefSeq" id="WP_202245102.1">
    <property type="nucleotide sequence ID" value="NZ_JAESIY010000007.1"/>
</dbReference>
<keyword evidence="11 16" id="KW-0460">Magnesium</keyword>
<comment type="subcellular location">
    <subcellularLocation>
        <location evidence="1 16">Cytoplasm</location>
    </subcellularLocation>
</comment>
<dbReference type="FunFam" id="3.40.1170.60:FF:000001">
    <property type="entry name" value="DNA polymerase IV"/>
    <property type="match status" value="1"/>
</dbReference>
<dbReference type="GO" id="GO:0006281">
    <property type="term" value="P:DNA repair"/>
    <property type="evidence" value="ECO:0007669"/>
    <property type="project" value="UniProtKB-UniRule"/>
</dbReference>
<evidence type="ECO:0000256" key="6">
    <source>
        <dbReference type="ARBA" id="ARBA00022679"/>
    </source>
</evidence>
<accession>A0A937F969</accession>
<dbReference type="InterPro" id="IPR001126">
    <property type="entry name" value="UmuC"/>
</dbReference>
<dbReference type="InterPro" id="IPR043502">
    <property type="entry name" value="DNA/RNA_pol_sf"/>
</dbReference>
<keyword evidence="14 16" id="KW-0234">DNA repair</keyword>
<dbReference type="SUPFAM" id="SSF100879">
    <property type="entry name" value="Lesion bypass DNA polymerase (Y-family), little finger domain"/>
    <property type="match status" value="1"/>
</dbReference>
<evidence type="ECO:0000256" key="8">
    <source>
        <dbReference type="ARBA" id="ARBA00022705"/>
    </source>
</evidence>
<dbReference type="GO" id="GO:0005829">
    <property type="term" value="C:cytosol"/>
    <property type="evidence" value="ECO:0007669"/>
    <property type="project" value="TreeGrafter"/>
</dbReference>
<evidence type="ECO:0000256" key="13">
    <source>
        <dbReference type="ARBA" id="ARBA00023125"/>
    </source>
</evidence>
<dbReference type="GO" id="GO:0003684">
    <property type="term" value="F:damaged DNA binding"/>
    <property type="evidence" value="ECO:0007669"/>
    <property type="project" value="InterPro"/>
</dbReference>
<dbReference type="Gene3D" id="3.40.1170.60">
    <property type="match status" value="1"/>
</dbReference>
<feature type="binding site" evidence="16">
    <location>
        <position position="102"/>
    </location>
    <ligand>
        <name>Mg(2+)</name>
        <dbReference type="ChEBI" id="CHEBI:18420"/>
    </ligand>
</feature>
<dbReference type="InterPro" id="IPR050116">
    <property type="entry name" value="DNA_polymerase-Y"/>
</dbReference>
<keyword evidence="7 16" id="KW-0548">Nucleotidyltransferase</keyword>
<dbReference type="InterPro" id="IPR017961">
    <property type="entry name" value="DNA_pol_Y-fam_little_finger"/>
</dbReference>
<feature type="binding site" evidence="16">
    <location>
        <position position="8"/>
    </location>
    <ligand>
        <name>Mg(2+)</name>
        <dbReference type="ChEBI" id="CHEBI:18420"/>
    </ligand>
</feature>
<proteinExistence type="inferred from homology"/>
<dbReference type="Gene3D" id="1.10.150.20">
    <property type="entry name" value="5' to 3' exonuclease, C-terminal subdomain"/>
    <property type="match status" value="1"/>
</dbReference>
<evidence type="ECO:0000256" key="5">
    <source>
        <dbReference type="ARBA" id="ARBA00022490"/>
    </source>
</evidence>
<dbReference type="InterPro" id="IPR022880">
    <property type="entry name" value="DNApol_IV"/>
</dbReference>
<dbReference type="AlphaFoldDB" id="A0A937F969"/>
<evidence type="ECO:0000256" key="15">
    <source>
        <dbReference type="ARBA" id="ARBA00049244"/>
    </source>
</evidence>
<dbReference type="FunFam" id="1.10.150.20:FF:000019">
    <property type="entry name" value="DNA polymerase IV"/>
    <property type="match status" value="1"/>
</dbReference>
<feature type="domain" description="UmuC" evidence="17">
    <location>
        <begin position="4"/>
        <end position="184"/>
    </location>
</feature>
<feature type="site" description="Substrate discrimination" evidence="16">
    <location>
        <position position="13"/>
    </location>
</feature>
<comment type="caution">
    <text evidence="18">The sequence shown here is derived from an EMBL/GenBank/DDBJ whole genome shotgun (WGS) entry which is preliminary data.</text>
</comment>
<organism evidence="18 19">
    <name type="scientific">Fulvivirga sediminis</name>
    <dbReference type="NCBI Taxonomy" id="2803949"/>
    <lineage>
        <taxon>Bacteria</taxon>
        <taxon>Pseudomonadati</taxon>
        <taxon>Bacteroidota</taxon>
        <taxon>Cytophagia</taxon>
        <taxon>Cytophagales</taxon>
        <taxon>Fulvivirgaceae</taxon>
        <taxon>Fulvivirga</taxon>
    </lineage>
</organism>
<dbReference type="InterPro" id="IPR036775">
    <property type="entry name" value="DNA_pol_Y-fam_lit_finger_sf"/>
</dbReference>
<evidence type="ECO:0000256" key="1">
    <source>
        <dbReference type="ARBA" id="ARBA00004496"/>
    </source>
</evidence>
<dbReference type="SUPFAM" id="SSF56672">
    <property type="entry name" value="DNA/RNA polymerases"/>
    <property type="match status" value="1"/>
</dbReference>
<keyword evidence="6 16" id="KW-0808">Transferase</keyword>
<dbReference type="Pfam" id="PF11799">
    <property type="entry name" value="IMS_C"/>
    <property type="match status" value="1"/>
</dbReference>
<keyword evidence="13 16" id="KW-0238">DNA-binding</keyword>
<dbReference type="Proteomes" id="UP000659388">
    <property type="component" value="Unassembled WGS sequence"/>
</dbReference>
<dbReference type="Gene3D" id="3.30.70.270">
    <property type="match status" value="1"/>
</dbReference>
<dbReference type="GO" id="GO:0000287">
    <property type="term" value="F:magnesium ion binding"/>
    <property type="evidence" value="ECO:0007669"/>
    <property type="project" value="UniProtKB-UniRule"/>
</dbReference>
<keyword evidence="8 16" id="KW-0235">DNA replication</keyword>
<dbReference type="GO" id="GO:0042276">
    <property type="term" value="P:error-prone translesion synthesis"/>
    <property type="evidence" value="ECO:0007669"/>
    <property type="project" value="TreeGrafter"/>
</dbReference>
<sequence length="356" mass="40236">MRKIIHIDMDAFYASVEQRDNPELKGKAVAVGGSSRRGVVAAASYEARKFGVRSAMPSKLAAVKCPNIIFIKPRFEAYKEVSQQIRNIFYDYTDLVEPLSLDEAYLDVTTNKKDMPSATLIAQEIRKRILEETQLTASAGISINKFLAKTASDVNKPNGFFLITPDDAEKFVETLPIARFFGIGKVTADKMKRMGIQNGADLKKYTEADLVSRFGKAGRYYYRIARGIDEREVTPNRIRKSLGAENTFEDDLTSVPELKEQLKKITEILIGRMEKSDTKGKTLTLKVKFHDFQQITRSKTITKWIENEDQITSLYEELLGTFDTGDVKIRLLGLSVSNLNHELKEEPIGQQLTLDF</sequence>